<evidence type="ECO:0000313" key="1">
    <source>
        <dbReference type="EMBL" id="OMO87097.1"/>
    </source>
</evidence>
<dbReference type="Proteomes" id="UP000187203">
    <property type="component" value="Unassembled WGS sequence"/>
</dbReference>
<accession>A0A1R3IWX6</accession>
<name>A0A1R3IWX6_9ROSI</name>
<dbReference type="AlphaFoldDB" id="A0A1R3IWX6"/>
<organism evidence="1 2">
    <name type="scientific">Corchorus olitorius</name>
    <dbReference type="NCBI Taxonomy" id="93759"/>
    <lineage>
        <taxon>Eukaryota</taxon>
        <taxon>Viridiplantae</taxon>
        <taxon>Streptophyta</taxon>
        <taxon>Embryophyta</taxon>
        <taxon>Tracheophyta</taxon>
        <taxon>Spermatophyta</taxon>
        <taxon>Magnoliopsida</taxon>
        <taxon>eudicotyledons</taxon>
        <taxon>Gunneridae</taxon>
        <taxon>Pentapetalae</taxon>
        <taxon>rosids</taxon>
        <taxon>malvids</taxon>
        <taxon>Malvales</taxon>
        <taxon>Malvaceae</taxon>
        <taxon>Grewioideae</taxon>
        <taxon>Apeibeae</taxon>
        <taxon>Corchorus</taxon>
    </lineage>
</organism>
<gene>
    <name evidence="1" type="ORF">COLO4_20790</name>
</gene>
<comment type="caution">
    <text evidence="1">The sequence shown here is derived from an EMBL/GenBank/DDBJ whole genome shotgun (WGS) entry which is preliminary data.</text>
</comment>
<reference evidence="2" key="1">
    <citation type="submission" date="2013-09" db="EMBL/GenBank/DDBJ databases">
        <title>Corchorus olitorius genome sequencing.</title>
        <authorList>
            <person name="Alam M."/>
            <person name="Haque M.S."/>
            <person name="Islam M.S."/>
            <person name="Emdad E.M."/>
            <person name="Islam M.M."/>
            <person name="Ahmed B."/>
            <person name="Halim A."/>
            <person name="Hossen Q.M.M."/>
            <person name="Hossain M.Z."/>
            <person name="Ahmed R."/>
            <person name="Khan M.M."/>
            <person name="Islam R."/>
            <person name="Rashid M.M."/>
            <person name="Khan S.A."/>
            <person name="Rahman M.S."/>
            <person name="Alam M."/>
            <person name="Yahiya A.S."/>
            <person name="Khan M.S."/>
            <person name="Azam M.S."/>
            <person name="Haque T."/>
            <person name="Lashkar M.Z.H."/>
            <person name="Akhand A.I."/>
            <person name="Morshed G."/>
            <person name="Roy S."/>
            <person name="Uddin K.S."/>
            <person name="Rabeya T."/>
            <person name="Hossain A.S."/>
            <person name="Chowdhury A."/>
            <person name="Snigdha A.R."/>
            <person name="Mortoza M.S."/>
            <person name="Matin S.A."/>
            <person name="Hoque S.M.E."/>
            <person name="Islam M.K."/>
            <person name="Roy D.K."/>
            <person name="Haider R."/>
            <person name="Moosa M.M."/>
            <person name="Elias S.M."/>
            <person name="Hasan A.M."/>
            <person name="Jahan S."/>
            <person name="Shafiuddin M."/>
            <person name="Mahmood N."/>
            <person name="Shommy N.S."/>
        </authorList>
    </citation>
    <scope>NUCLEOTIDE SEQUENCE [LARGE SCALE GENOMIC DNA]</scope>
    <source>
        <strain evidence="2">cv. O-4</strain>
    </source>
</reference>
<sequence length="47" mass="5244">MLKAEKVSDFMHRDRFQVDLIGMGSPGSVLQYSSASYIVQLPTLLVD</sequence>
<dbReference type="EMBL" id="AWUE01017417">
    <property type="protein sequence ID" value="OMO87097.1"/>
    <property type="molecule type" value="Genomic_DNA"/>
</dbReference>
<protein>
    <submittedName>
        <fullName evidence="1">Uncharacterized protein</fullName>
    </submittedName>
</protein>
<proteinExistence type="predicted"/>
<evidence type="ECO:0000313" key="2">
    <source>
        <dbReference type="Proteomes" id="UP000187203"/>
    </source>
</evidence>
<keyword evidence="2" id="KW-1185">Reference proteome</keyword>